<name>A0A6M4HBT1_9PROT</name>
<evidence type="ECO:0000313" key="2">
    <source>
        <dbReference type="EMBL" id="QJR16535.1"/>
    </source>
</evidence>
<gene>
    <name evidence="2" type="ORF">DSM104440_03370</name>
</gene>
<evidence type="ECO:0008006" key="4">
    <source>
        <dbReference type="Google" id="ProtNLM"/>
    </source>
</evidence>
<dbReference type="AlphaFoldDB" id="A0A6M4HBT1"/>
<accession>A0A6M4HBT1</accession>
<reference evidence="2 3" key="1">
    <citation type="submission" date="2020-04" db="EMBL/GenBank/DDBJ databases">
        <title>Usitatibacter rugosus gen. nov., sp. nov. and Usitatibacter palustris sp. nov., novel members of Usitatibacteraceae fam. nov. within the order Nitrosomonadales isolated from soil.</title>
        <authorList>
            <person name="Huber K.J."/>
            <person name="Neumann-Schaal M."/>
            <person name="Geppert A."/>
            <person name="Luckner M."/>
            <person name="Wanner G."/>
            <person name="Overmann J."/>
        </authorList>
    </citation>
    <scope>NUCLEOTIDE SEQUENCE [LARGE SCALE GENOMIC DNA]</scope>
    <source>
        <strain evidence="2 3">Swamp67</strain>
    </source>
</reference>
<feature type="transmembrane region" description="Helical" evidence="1">
    <location>
        <begin position="68"/>
        <end position="88"/>
    </location>
</feature>
<dbReference type="Pfam" id="PF10066">
    <property type="entry name" value="DUF2304"/>
    <property type="match status" value="1"/>
</dbReference>
<dbReference type="EMBL" id="CP053073">
    <property type="protein sequence ID" value="QJR16535.1"/>
    <property type="molecule type" value="Genomic_DNA"/>
</dbReference>
<feature type="transmembrane region" description="Helical" evidence="1">
    <location>
        <begin position="6"/>
        <end position="23"/>
    </location>
</feature>
<dbReference type="KEGG" id="upl:DSM104440_03370"/>
<evidence type="ECO:0000256" key="1">
    <source>
        <dbReference type="SAM" id="Phobius"/>
    </source>
</evidence>
<keyword evidence="1" id="KW-0472">Membrane</keyword>
<dbReference type="Proteomes" id="UP000503096">
    <property type="component" value="Chromosome"/>
</dbReference>
<dbReference type="InParanoid" id="A0A6M4HBT1"/>
<feature type="transmembrane region" description="Helical" evidence="1">
    <location>
        <begin position="35"/>
        <end position="62"/>
    </location>
</feature>
<evidence type="ECO:0000313" key="3">
    <source>
        <dbReference type="Proteomes" id="UP000503096"/>
    </source>
</evidence>
<keyword evidence="1" id="KW-1133">Transmembrane helix</keyword>
<keyword evidence="1" id="KW-0812">Transmembrane</keyword>
<dbReference type="InterPro" id="IPR019277">
    <property type="entry name" value="DUF2304"/>
</dbReference>
<keyword evidence="3" id="KW-1185">Reference proteome</keyword>
<sequence length="120" mass="13442">MSSFHIPVLFVGLVLALGILYLLRRDHLYIRQGVFWIAIALLSLVFGFAPYLIDVLGGLFGIAYPPTLLFLVAIIVLIVKALFADIALTKMRRDMRRINQRMALLESGHQDAAKSDDSKN</sequence>
<dbReference type="RefSeq" id="WP_171164717.1">
    <property type="nucleotide sequence ID" value="NZ_CP053073.1"/>
</dbReference>
<organism evidence="2 3">
    <name type="scientific">Usitatibacter palustris</name>
    <dbReference type="NCBI Taxonomy" id="2732487"/>
    <lineage>
        <taxon>Bacteria</taxon>
        <taxon>Pseudomonadati</taxon>
        <taxon>Pseudomonadota</taxon>
        <taxon>Betaproteobacteria</taxon>
        <taxon>Nitrosomonadales</taxon>
        <taxon>Usitatibacteraceae</taxon>
        <taxon>Usitatibacter</taxon>
    </lineage>
</organism>
<proteinExistence type="predicted"/>
<protein>
    <recommendedName>
        <fullName evidence="4">DUF2304 domain-containing protein</fullName>
    </recommendedName>
</protein>